<proteinExistence type="predicted"/>
<evidence type="ECO:0000313" key="11">
    <source>
        <dbReference type="Proteomes" id="UP000002012"/>
    </source>
</evidence>
<dbReference type="Gene3D" id="3.30.565.10">
    <property type="entry name" value="Histidine kinase-like ATPase, C-terminal domain"/>
    <property type="match status" value="1"/>
</dbReference>
<dbReference type="GO" id="GO:0005524">
    <property type="term" value="F:ATP binding"/>
    <property type="evidence" value="ECO:0007669"/>
    <property type="project" value="UniProtKB-KW"/>
</dbReference>
<dbReference type="InterPro" id="IPR004358">
    <property type="entry name" value="Sig_transdc_His_kin-like_C"/>
</dbReference>
<dbReference type="AlphaFoldDB" id="D4H1L3"/>
<accession>D4H1L3</accession>
<dbReference type="PANTHER" id="PTHR43065">
    <property type="entry name" value="SENSOR HISTIDINE KINASE"/>
    <property type="match status" value="1"/>
</dbReference>
<dbReference type="EMBL" id="CP001968">
    <property type="protein sequence ID" value="ADD68773.1"/>
    <property type="molecule type" value="Genomic_DNA"/>
</dbReference>
<dbReference type="HOGENOM" id="CLU_000445_114_72_0"/>
<dbReference type="SMART" id="SM00387">
    <property type="entry name" value="HATPase_c"/>
    <property type="match status" value="1"/>
</dbReference>
<dbReference type="KEGG" id="dap:Dacet_2010"/>
<evidence type="ECO:0000313" key="10">
    <source>
        <dbReference type="EMBL" id="ADD68773.1"/>
    </source>
</evidence>
<dbReference type="PaxDb" id="522772-Dacet_2010"/>
<dbReference type="InterPro" id="IPR011006">
    <property type="entry name" value="CheY-like_superfamily"/>
</dbReference>
<dbReference type="eggNOG" id="COG3707">
    <property type="taxonomic scope" value="Bacteria"/>
</dbReference>
<dbReference type="EC" id="2.7.13.3" evidence="2"/>
<gene>
    <name evidence="10" type="ordered locus">Dacet_2010</name>
</gene>
<dbReference type="SUPFAM" id="SSF55874">
    <property type="entry name" value="ATPase domain of HSP90 chaperone/DNA topoisomerase II/histidine kinase"/>
    <property type="match status" value="1"/>
</dbReference>
<evidence type="ECO:0000256" key="2">
    <source>
        <dbReference type="ARBA" id="ARBA00012438"/>
    </source>
</evidence>
<sequence length="539" mass="61848">MKNRKILIVEYKTGSTGSLESALKTLRYATKRMSFRLENLNEVIKAFNPNILIVDMSVHADKNIIAKATTVQTEFSTPVIYFTEAINSRTLYQTMKTDHYGYIYTPYDESTLQTTIELALHKHKNDVSVRESEYKYKELFNNMTSGVAVYELQDFGARYVLVDINESAAKMIGRKRTDILNKPISMVLKSAVQYGLQDTIKKVQETGSPVRIKAHYYEDEHFKGWLNSYIYNLPTGECVHIFHDITEQIEAEKELKNKQKELEKLNLELAKTVVEETDKRKKNEQVLFEQSRFLAMGQMISAIEHQWRQPLSALGINIEDLEDAYIADELDSEYIHDLTIDSMSLVKTISKTMEDLKTFFRTSQNKEEFMVLKIFHEVFGLILARLFNSDISFHMAYTKDNSTNEAHDRDVIDFIGRLKDFSVTGVPAEFKQVIINIMNNAVDAILERKRKTTEHVQGQISVELEKSSGKLNIYIRDNGIGIEHNAVTKLFEPYYTTKEDGSGIGLYMSRIIIEEHMNGKISASPLPTGAIFTINLPVE</sequence>
<dbReference type="RefSeq" id="WP_013011277.1">
    <property type="nucleotide sequence ID" value="NC_013943.1"/>
</dbReference>
<keyword evidence="4" id="KW-0547">Nucleotide-binding</keyword>
<dbReference type="InterPro" id="IPR003594">
    <property type="entry name" value="HATPase_dom"/>
</dbReference>
<keyword evidence="7" id="KW-0902">Two-component regulatory system</keyword>
<evidence type="ECO:0000256" key="6">
    <source>
        <dbReference type="ARBA" id="ARBA00022840"/>
    </source>
</evidence>
<evidence type="ECO:0000256" key="8">
    <source>
        <dbReference type="SAM" id="Coils"/>
    </source>
</evidence>
<keyword evidence="8" id="KW-0175">Coiled coil</keyword>
<dbReference type="eggNOG" id="COG4191">
    <property type="taxonomic scope" value="Bacteria"/>
</dbReference>
<feature type="coiled-coil region" evidence="8">
    <location>
        <begin position="245"/>
        <end position="275"/>
    </location>
</feature>
<reference evidence="10 11" key="1">
    <citation type="journal article" date="2010" name="Stand. Genomic Sci.">
        <title>Complete genome sequence of Denitrovibrio acetiphilus type strain (N2460).</title>
        <authorList>
            <person name="Kiss H."/>
            <person name="Lang E."/>
            <person name="Lapidus A."/>
            <person name="Copeland A."/>
            <person name="Nolan M."/>
            <person name="Glavina Del Rio T."/>
            <person name="Chen F."/>
            <person name="Lucas S."/>
            <person name="Tice H."/>
            <person name="Cheng J.F."/>
            <person name="Han C."/>
            <person name="Goodwin L."/>
            <person name="Pitluck S."/>
            <person name="Liolios K."/>
            <person name="Pati A."/>
            <person name="Ivanova N."/>
            <person name="Mavromatis K."/>
            <person name="Chen A."/>
            <person name="Palaniappan K."/>
            <person name="Land M."/>
            <person name="Hauser L."/>
            <person name="Chang Y.J."/>
            <person name="Jeffries C.D."/>
            <person name="Detter J.C."/>
            <person name="Brettin T."/>
            <person name="Spring S."/>
            <person name="Rohde M."/>
            <person name="Goker M."/>
            <person name="Woyke T."/>
            <person name="Bristow J."/>
            <person name="Eisen J.A."/>
            <person name="Markowitz V."/>
            <person name="Hugenholtz P."/>
            <person name="Kyrpides N.C."/>
            <person name="Klenk H.P."/>
        </authorList>
    </citation>
    <scope>NUCLEOTIDE SEQUENCE [LARGE SCALE GENOMIC DNA]</scope>
    <source>
        <strain evidence="11">DSM 12809 / NBRC 114555 / N2460</strain>
    </source>
</reference>
<evidence type="ECO:0000256" key="4">
    <source>
        <dbReference type="ARBA" id="ARBA00022741"/>
    </source>
</evidence>
<dbReference type="GO" id="GO:0000160">
    <property type="term" value="P:phosphorelay signal transduction system"/>
    <property type="evidence" value="ECO:0007669"/>
    <property type="project" value="UniProtKB-KW"/>
</dbReference>
<evidence type="ECO:0000256" key="5">
    <source>
        <dbReference type="ARBA" id="ARBA00022777"/>
    </source>
</evidence>
<evidence type="ECO:0000256" key="1">
    <source>
        <dbReference type="ARBA" id="ARBA00000085"/>
    </source>
</evidence>
<dbReference type="PRINTS" id="PR00344">
    <property type="entry name" value="BCTRLSENSOR"/>
</dbReference>
<dbReference type="PANTHER" id="PTHR43065:SF46">
    <property type="entry name" value="C4-DICARBOXYLATE TRANSPORT SENSOR PROTEIN DCTB"/>
    <property type="match status" value="1"/>
</dbReference>
<dbReference type="STRING" id="522772.Dacet_2010"/>
<keyword evidence="3" id="KW-0808">Transferase</keyword>
<dbReference type="InterPro" id="IPR035965">
    <property type="entry name" value="PAS-like_dom_sf"/>
</dbReference>
<protein>
    <recommendedName>
        <fullName evidence="2">histidine kinase</fullName>
        <ecNumber evidence="2">2.7.13.3</ecNumber>
    </recommendedName>
</protein>
<dbReference type="Gene3D" id="1.10.287.130">
    <property type="match status" value="1"/>
</dbReference>
<dbReference type="OrthoDB" id="9773956at2"/>
<keyword evidence="6" id="KW-0067">ATP-binding</keyword>
<organism evidence="10 11">
    <name type="scientific">Denitrovibrio acetiphilus (strain DSM 12809 / NBRC 114555 / N2460)</name>
    <dbReference type="NCBI Taxonomy" id="522772"/>
    <lineage>
        <taxon>Bacteria</taxon>
        <taxon>Pseudomonadati</taxon>
        <taxon>Deferribacterota</taxon>
        <taxon>Deferribacteres</taxon>
        <taxon>Deferribacterales</taxon>
        <taxon>Geovibrionaceae</taxon>
        <taxon>Denitrovibrio</taxon>
    </lineage>
</organism>
<evidence type="ECO:0000256" key="7">
    <source>
        <dbReference type="ARBA" id="ARBA00023012"/>
    </source>
</evidence>
<dbReference type="Gene3D" id="3.30.450.20">
    <property type="entry name" value="PAS domain"/>
    <property type="match status" value="1"/>
</dbReference>
<keyword evidence="11" id="KW-1185">Reference proteome</keyword>
<dbReference type="Pfam" id="PF02518">
    <property type="entry name" value="HATPase_c"/>
    <property type="match status" value="1"/>
</dbReference>
<feature type="domain" description="Histidine kinase" evidence="9">
    <location>
        <begin position="302"/>
        <end position="539"/>
    </location>
</feature>
<dbReference type="InParanoid" id="D4H1L3"/>
<dbReference type="GO" id="GO:0004673">
    <property type="term" value="F:protein histidine kinase activity"/>
    <property type="evidence" value="ECO:0007669"/>
    <property type="project" value="UniProtKB-EC"/>
</dbReference>
<dbReference type="SUPFAM" id="SSF52172">
    <property type="entry name" value="CheY-like"/>
    <property type="match status" value="1"/>
</dbReference>
<dbReference type="SUPFAM" id="SSF55785">
    <property type="entry name" value="PYP-like sensor domain (PAS domain)"/>
    <property type="match status" value="1"/>
</dbReference>
<evidence type="ECO:0000259" key="9">
    <source>
        <dbReference type="PROSITE" id="PS50109"/>
    </source>
</evidence>
<dbReference type="PROSITE" id="PS50109">
    <property type="entry name" value="HIS_KIN"/>
    <property type="match status" value="1"/>
</dbReference>
<comment type="catalytic activity">
    <reaction evidence="1">
        <text>ATP + protein L-histidine = ADP + protein N-phospho-L-histidine.</text>
        <dbReference type="EC" id="2.7.13.3"/>
    </reaction>
</comment>
<name>D4H1L3_DENA2</name>
<dbReference type="InterPro" id="IPR036890">
    <property type="entry name" value="HATPase_C_sf"/>
</dbReference>
<dbReference type="InterPro" id="IPR005467">
    <property type="entry name" value="His_kinase_dom"/>
</dbReference>
<evidence type="ECO:0000256" key="3">
    <source>
        <dbReference type="ARBA" id="ARBA00022679"/>
    </source>
</evidence>
<dbReference type="Proteomes" id="UP000002012">
    <property type="component" value="Chromosome"/>
</dbReference>
<dbReference type="Gene3D" id="3.40.50.2300">
    <property type="match status" value="1"/>
</dbReference>
<keyword evidence="5 10" id="KW-0418">Kinase</keyword>